<sequence>MNKKLLVAAIAVATAAVSSSAFAATKLGSATQKGSLLIFPRVEALNPTGNFFGATSDTLIQITNDSSKPVDLKCYWATTEGNPYNALGGNAANNPGAAAARILIRENHAQDFGFTVTKNQPVSFWAGDIGNTGFFSFLTTNVKVPQFSFFQDGTSSNAGELKCWAVNAKSNGEIHHNHLTGKATIVSFADNQNAAQGQAHEYNAMAFQAHYWGDKKKQYEPNSINYTGKALPTPFRLDLDGKEYDQCASALVGQFIPTYHPVALGVNRTQVSVANCHEDLRQDWDAHITKLTYKIWNANEVSYTGAHECMGAWYESDLGVAFPHFQYKTLKTDTAYFRATPTASKLCNQGSQKAAMETDIEVSSVVGVQVNDIGGAYQSSSNLVNLGSGTTYTTEAVGKGQILWSDIDTEFGKK</sequence>
<protein>
    <submittedName>
        <fullName evidence="2">Uncharacterized protein</fullName>
    </submittedName>
</protein>
<feature type="chain" id="PRO_5012774484" evidence="1">
    <location>
        <begin position="24"/>
        <end position="414"/>
    </location>
</feature>
<name>A0A1R4H581_9GAMM</name>
<dbReference type="RefSeq" id="WP_087146436.1">
    <property type="nucleotide sequence ID" value="NZ_FUKJ01000125.1"/>
</dbReference>
<evidence type="ECO:0000256" key="1">
    <source>
        <dbReference type="SAM" id="SignalP"/>
    </source>
</evidence>
<dbReference type="EMBL" id="FUKJ01000125">
    <property type="protein sequence ID" value="SJM91201.1"/>
    <property type="molecule type" value="Genomic_DNA"/>
</dbReference>
<organism evidence="2 3">
    <name type="scientific">Crenothrix polyspora</name>
    <dbReference type="NCBI Taxonomy" id="360316"/>
    <lineage>
        <taxon>Bacteria</taxon>
        <taxon>Pseudomonadati</taxon>
        <taxon>Pseudomonadota</taxon>
        <taxon>Gammaproteobacteria</taxon>
        <taxon>Methylococcales</taxon>
        <taxon>Crenotrichaceae</taxon>
        <taxon>Crenothrix</taxon>
    </lineage>
</organism>
<keyword evidence="1" id="KW-0732">Signal</keyword>
<proteinExistence type="predicted"/>
<dbReference type="AlphaFoldDB" id="A0A1R4H581"/>
<feature type="signal peptide" evidence="1">
    <location>
        <begin position="1"/>
        <end position="23"/>
    </location>
</feature>
<dbReference type="OrthoDB" id="5775716at2"/>
<keyword evidence="3" id="KW-1185">Reference proteome</keyword>
<reference evidence="3" key="1">
    <citation type="submission" date="2017-02" db="EMBL/GenBank/DDBJ databases">
        <authorList>
            <person name="Daims H."/>
        </authorList>
    </citation>
    <scope>NUCLEOTIDE SEQUENCE [LARGE SCALE GENOMIC DNA]</scope>
</reference>
<gene>
    <name evidence="2" type="ORF">CRENPOLYSF2_2100003</name>
</gene>
<evidence type="ECO:0000313" key="2">
    <source>
        <dbReference type="EMBL" id="SJM91201.1"/>
    </source>
</evidence>
<accession>A0A1R4H581</accession>
<dbReference type="Proteomes" id="UP000195442">
    <property type="component" value="Unassembled WGS sequence"/>
</dbReference>
<evidence type="ECO:0000313" key="3">
    <source>
        <dbReference type="Proteomes" id="UP000195442"/>
    </source>
</evidence>